<dbReference type="Proteomes" id="UP000838878">
    <property type="component" value="Chromosome 5"/>
</dbReference>
<organism evidence="1 2">
    <name type="scientific">Brenthis ino</name>
    <name type="common">lesser marbled fritillary</name>
    <dbReference type="NCBI Taxonomy" id="405034"/>
    <lineage>
        <taxon>Eukaryota</taxon>
        <taxon>Metazoa</taxon>
        <taxon>Ecdysozoa</taxon>
        <taxon>Arthropoda</taxon>
        <taxon>Hexapoda</taxon>
        <taxon>Insecta</taxon>
        <taxon>Pterygota</taxon>
        <taxon>Neoptera</taxon>
        <taxon>Endopterygota</taxon>
        <taxon>Lepidoptera</taxon>
        <taxon>Glossata</taxon>
        <taxon>Ditrysia</taxon>
        <taxon>Papilionoidea</taxon>
        <taxon>Nymphalidae</taxon>
        <taxon>Heliconiinae</taxon>
        <taxon>Argynnini</taxon>
        <taxon>Brenthis</taxon>
    </lineage>
</organism>
<dbReference type="AlphaFoldDB" id="A0A8J9V6Q8"/>
<dbReference type="OrthoDB" id="7477068at2759"/>
<reference evidence="1" key="1">
    <citation type="submission" date="2021-12" db="EMBL/GenBank/DDBJ databases">
        <authorList>
            <person name="Martin H S."/>
        </authorList>
    </citation>
    <scope>NUCLEOTIDE SEQUENCE</scope>
</reference>
<evidence type="ECO:0000313" key="1">
    <source>
        <dbReference type="EMBL" id="CAH0726272.1"/>
    </source>
</evidence>
<sequence length="271" mass="30754">MRDKNMISCLGSSDSRDVSPSIISELPENIFTNPWPLTPDIQESSGQITNTYTAHENTAIQNALADQHSILCMETVSLIENTHSTYHLQRSRSCTPDILEISTGHTNLIDQDAETEQRLASVYMIHSTPPLNMPNKEDSLDYNANETILQHSTAPSLPYFSPREIRPLPIPHVPIGSRKRKIQKSEVLTSTPVKEEQKAKFVKANSKVMKNINKDLKTKTALQKITKKTKTTKINKNTKGIRTTKNTKFKKSKDKENDKNYTMLLLWRSLH</sequence>
<name>A0A8J9V6Q8_9NEOP</name>
<feature type="non-terminal residue" evidence="1">
    <location>
        <position position="271"/>
    </location>
</feature>
<gene>
    <name evidence="1" type="ORF">BINO364_LOCUS11751</name>
</gene>
<keyword evidence="2" id="KW-1185">Reference proteome</keyword>
<protein>
    <submittedName>
        <fullName evidence="1">Uncharacterized protein</fullName>
    </submittedName>
</protein>
<dbReference type="EMBL" id="OV170225">
    <property type="protein sequence ID" value="CAH0726272.1"/>
    <property type="molecule type" value="Genomic_DNA"/>
</dbReference>
<accession>A0A8J9V6Q8</accession>
<evidence type="ECO:0000313" key="2">
    <source>
        <dbReference type="Proteomes" id="UP000838878"/>
    </source>
</evidence>
<proteinExistence type="predicted"/>